<protein>
    <recommendedName>
        <fullName evidence="3">U2A'/phosphoprotein 32 family A C-terminal domain-containing protein</fullName>
    </recommendedName>
</protein>
<reference evidence="1 2" key="1">
    <citation type="submission" date="2014-04" db="EMBL/GenBank/DDBJ databases">
        <authorList>
            <consortium name="DOE Joint Genome Institute"/>
            <person name="Kuo A."/>
            <person name="Girlanda M."/>
            <person name="Perotto S."/>
            <person name="Kohler A."/>
            <person name="Nagy L.G."/>
            <person name="Floudas D."/>
            <person name="Copeland A."/>
            <person name="Barry K.W."/>
            <person name="Cichocki N."/>
            <person name="Veneault-Fourrey C."/>
            <person name="LaButti K."/>
            <person name="Lindquist E.A."/>
            <person name="Lipzen A."/>
            <person name="Lundell T."/>
            <person name="Morin E."/>
            <person name="Murat C."/>
            <person name="Sun H."/>
            <person name="Tunlid A."/>
            <person name="Henrissat B."/>
            <person name="Grigoriev I.V."/>
            <person name="Hibbett D.S."/>
            <person name="Martin F."/>
            <person name="Nordberg H.P."/>
            <person name="Cantor M.N."/>
            <person name="Hua S.X."/>
        </authorList>
    </citation>
    <scope>NUCLEOTIDE SEQUENCE [LARGE SCALE GENOMIC DNA]</scope>
    <source>
        <strain evidence="1 2">MUT 4182</strain>
    </source>
</reference>
<dbReference type="AlphaFoldDB" id="A0A0C3LAF0"/>
<dbReference type="EMBL" id="KN823287">
    <property type="protein sequence ID" value="KIO18427.1"/>
    <property type="molecule type" value="Genomic_DNA"/>
</dbReference>
<sequence length="199" mass="22848">MVMHRLRLLSLGGSCQTWSFLERWQLPVLEELHISGNPYDQERGPFSPTFPALKKVEWFDAESDPTPADNQSNNFLLGRVLATSPELQSLFIFTENPSIFSYLTIRKTHGQPTNRISPFLATDDATGAPKYCLNLQELRLQEAGFGELERLAELRPRLEKVELVALRHNSISPSPLEEDRARLERVKERVEVIFQEWVS</sequence>
<dbReference type="SUPFAM" id="SSF52047">
    <property type="entry name" value="RNI-like"/>
    <property type="match status" value="1"/>
</dbReference>
<proteinExistence type="predicted"/>
<evidence type="ECO:0000313" key="2">
    <source>
        <dbReference type="Proteomes" id="UP000054248"/>
    </source>
</evidence>
<dbReference type="OrthoDB" id="3231420at2759"/>
<dbReference type="HOGENOM" id="CLU_1476199_0_0_1"/>
<dbReference type="Proteomes" id="UP000054248">
    <property type="component" value="Unassembled WGS sequence"/>
</dbReference>
<gene>
    <name evidence="1" type="ORF">M407DRAFT_31901</name>
</gene>
<evidence type="ECO:0008006" key="3">
    <source>
        <dbReference type="Google" id="ProtNLM"/>
    </source>
</evidence>
<accession>A0A0C3LAF0</accession>
<reference evidence="2" key="2">
    <citation type="submission" date="2015-01" db="EMBL/GenBank/DDBJ databases">
        <title>Evolutionary Origins and Diversification of the Mycorrhizal Mutualists.</title>
        <authorList>
            <consortium name="DOE Joint Genome Institute"/>
            <consortium name="Mycorrhizal Genomics Consortium"/>
            <person name="Kohler A."/>
            <person name="Kuo A."/>
            <person name="Nagy L.G."/>
            <person name="Floudas D."/>
            <person name="Copeland A."/>
            <person name="Barry K.W."/>
            <person name="Cichocki N."/>
            <person name="Veneault-Fourrey C."/>
            <person name="LaButti K."/>
            <person name="Lindquist E.A."/>
            <person name="Lipzen A."/>
            <person name="Lundell T."/>
            <person name="Morin E."/>
            <person name="Murat C."/>
            <person name="Riley R."/>
            <person name="Ohm R."/>
            <person name="Sun H."/>
            <person name="Tunlid A."/>
            <person name="Henrissat B."/>
            <person name="Grigoriev I.V."/>
            <person name="Hibbett D.S."/>
            <person name="Martin F."/>
        </authorList>
    </citation>
    <scope>NUCLEOTIDE SEQUENCE [LARGE SCALE GENOMIC DNA]</scope>
    <source>
        <strain evidence="2">MUT 4182</strain>
    </source>
</reference>
<evidence type="ECO:0000313" key="1">
    <source>
        <dbReference type="EMBL" id="KIO18427.1"/>
    </source>
</evidence>
<organism evidence="1 2">
    <name type="scientific">Tulasnella calospora MUT 4182</name>
    <dbReference type="NCBI Taxonomy" id="1051891"/>
    <lineage>
        <taxon>Eukaryota</taxon>
        <taxon>Fungi</taxon>
        <taxon>Dikarya</taxon>
        <taxon>Basidiomycota</taxon>
        <taxon>Agaricomycotina</taxon>
        <taxon>Agaricomycetes</taxon>
        <taxon>Cantharellales</taxon>
        <taxon>Tulasnellaceae</taxon>
        <taxon>Tulasnella</taxon>
    </lineage>
</organism>
<keyword evidence="2" id="KW-1185">Reference proteome</keyword>
<name>A0A0C3LAF0_9AGAM</name>